<feature type="transmembrane region" description="Helical" evidence="1">
    <location>
        <begin position="139"/>
        <end position="160"/>
    </location>
</feature>
<keyword evidence="1" id="KW-0472">Membrane</keyword>
<feature type="transmembrane region" description="Helical" evidence="1">
    <location>
        <begin position="115"/>
        <end position="133"/>
    </location>
</feature>
<dbReference type="STRING" id="411945.GA0061102_10029"/>
<dbReference type="InterPro" id="IPR010699">
    <property type="entry name" value="DUF1275"/>
</dbReference>
<dbReference type="AlphaFoldDB" id="A0A1C3U5N1"/>
<name>A0A1C3U5N1_9HYPH</name>
<evidence type="ECO:0000313" key="3">
    <source>
        <dbReference type="Proteomes" id="UP000199435"/>
    </source>
</evidence>
<dbReference type="RefSeq" id="WP_092843726.1">
    <property type="nucleotide sequence ID" value="NZ_FMAH01000002.1"/>
</dbReference>
<organism evidence="2 3">
    <name type="scientific">Rhizobium miluonense</name>
    <dbReference type="NCBI Taxonomy" id="411945"/>
    <lineage>
        <taxon>Bacteria</taxon>
        <taxon>Pseudomonadati</taxon>
        <taxon>Pseudomonadota</taxon>
        <taxon>Alphaproteobacteria</taxon>
        <taxon>Hyphomicrobiales</taxon>
        <taxon>Rhizobiaceae</taxon>
        <taxon>Rhizobium/Agrobacterium group</taxon>
        <taxon>Rhizobium</taxon>
    </lineage>
</organism>
<reference evidence="3" key="1">
    <citation type="submission" date="2016-08" db="EMBL/GenBank/DDBJ databases">
        <authorList>
            <person name="Varghese N."/>
            <person name="Submissions Spin"/>
        </authorList>
    </citation>
    <scope>NUCLEOTIDE SEQUENCE [LARGE SCALE GENOMIC DNA]</scope>
    <source>
        <strain evidence="3">HAMBI 2971</strain>
    </source>
</reference>
<dbReference type="EMBL" id="FMAH01000002">
    <property type="protein sequence ID" value="SCB10789.1"/>
    <property type="molecule type" value="Genomic_DNA"/>
</dbReference>
<evidence type="ECO:0000313" key="2">
    <source>
        <dbReference type="EMBL" id="SCB10789.1"/>
    </source>
</evidence>
<feature type="transmembrane region" description="Helical" evidence="1">
    <location>
        <begin position="172"/>
        <end position="192"/>
    </location>
</feature>
<keyword evidence="1" id="KW-1133">Transmembrane helix</keyword>
<feature type="transmembrane region" description="Helical" evidence="1">
    <location>
        <begin position="25"/>
        <end position="49"/>
    </location>
</feature>
<protein>
    <submittedName>
        <fullName evidence="2">Uncharacterized membrane protein YoaK, UPF0700 family</fullName>
    </submittedName>
</protein>
<feature type="transmembrane region" description="Helical" evidence="1">
    <location>
        <begin position="198"/>
        <end position="215"/>
    </location>
</feature>
<sequence>MLNTLRGKGNSLALAFVSGFADALFFIHLGGLFVGLVTGNVVLIGLGLVGHEKGWLRGLQITTFPLFMLGAGLAAILVVWIKPLERATFWTMIIAGCAFAAAALLAIFKSGPDSACALLTVVGMGMLTAIERLDSRLGPPFSLMTGNIAGLAVAAARRLIGYKERPDEWGQSLTSIILVIGFVAGCAGGAFAQVTVGVAGMLLPAFMLLIIAVFYSPSNAQNAR</sequence>
<feature type="transmembrane region" description="Helical" evidence="1">
    <location>
        <begin position="61"/>
        <end position="81"/>
    </location>
</feature>
<dbReference type="Pfam" id="PF06912">
    <property type="entry name" value="DUF1275"/>
    <property type="match status" value="1"/>
</dbReference>
<dbReference type="PANTHER" id="PTHR37314:SF4">
    <property type="entry name" value="UPF0700 TRANSMEMBRANE PROTEIN YOAK"/>
    <property type="match status" value="1"/>
</dbReference>
<evidence type="ECO:0000256" key="1">
    <source>
        <dbReference type="SAM" id="Phobius"/>
    </source>
</evidence>
<feature type="transmembrane region" description="Helical" evidence="1">
    <location>
        <begin position="87"/>
        <end position="108"/>
    </location>
</feature>
<dbReference type="OrthoDB" id="8368017at2"/>
<gene>
    <name evidence="2" type="ORF">GA0061102_10029</name>
</gene>
<keyword evidence="3" id="KW-1185">Reference proteome</keyword>
<keyword evidence="1" id="KW-0812">Transmembrane</keyword>
<proteinExistence type="predicted"/>
<accession>A0A1C3U5N1</accession>
<dbReference type="Proteomes" id="UP000199435">
    <property type="component" value="Unassembled WGS sequence"/>
</dbReference>
<dbReference type="PANTHER" id="PTHR37314">
    <property type="entry name" value="SLR0142 PROTEIN"/>
    <property type="match status" value="1"/>
</dbReference>